<proteinExistence type="predicted"/>
<evidence type="ECO:0000313" key="1">
    <source>
        <dbReference type="EMBL" id="MBB5564268.1"/>
    </source>
</evidence>
<keyword evidence="2" id="KW-1185">Reference proteome</keyword>
<organism evidence="1 2">
    <name type="scientific">Rhizobium lentis</name>
    <dbReference type="NCBI Taxonomy" id="1138194"/>
    <lineage>
        <taxon>Bacteria</taxon>
        <taxon>Pseudomonadati</taxon>
        <taxon>Pseudomonadota</taxon>
        <taxon>Alphaproteobacteria</taxon>
        <taxon>Hyphomicrobiales</taxon>
        <taxon>Rhizobiaceae</taxon>
        <taxon>Rhizobium/Agrobacterium group</taxon>
        <taxon>Rhizobium</taxon>
    </lineage>
</organism>
<protein>
    <submittedName>
        <fullName evidence="1">Uncharacterized protein</fullName>
    </submittedName>
</protein>
<comment type="caution">
    <text evidence="1">The sequence shown here is derived from an EMBL/GenBank/DDBJ whole genome shotgun (WGS) entry which is preliminary data.</text>
</comment>
<gene>
    <name evidence="1" type="ORF">GGI59_005976</name>
</gene>
<sequence>MAGEVDLIFERLKRLVAEAGLPDVEESTYYGNPALKVAGKSFVAVKNPRRSSSRLRSTTRIISWKWHRTSTSRPIIMSAGRICRCAPP</sequence>
<evidence type="ECO:0000313" key="2">
    <source>
        <dbReference type="Proteomes" id="UP000528824"/>
    </source>
</evidence>
<dbReference type="AlphaFoldDB" id="A0A7W9CY80"/>
<name>A0A7W9CY80_9HYPH</name>
<reference evidence="1 2" key="1">
    <citation type="submission" date="2020-08" db="EMBL/GenBank/DDBJ databases">
        <title>Genomic Encyclopedia of Type Strains, Phase IV (KMG-V): Genome sequencing to study the core and pangenomes of soil and plant-associated prokaryotes.</title>
        <authorList>
            <person name="Whitman W."/>
        </authorList>
    </citation>
    <scope>NUCLEOTIDE SEQUENCE [LARGE SCALE GENOMIC DNA]</scope>
    <source>
        <strain evidence="1 2">SEMIA 4034</strain>
    </source>
</reference>
<dbReference type="Proteomes" id="UP000528824">
    <property type="component" value="Unassembled WGS sequence"/>
</dbReference>
<accession>A0A7W9CY80</accession>
<dbReference type="EMBL" id="JACHBC010000019">
    <property type="protein sequence ID" value="MBB5564268.1"/>
    <property type="molecule type" value="Genomic_DNA"/>
</dbReference>